<dbReference type="EMBL" id="JALN02000001">
    <property type="protein sequence ID" value="KDF01081.1"/>
    <property type="molecule type" value="Genomic_DNA"/>
</dbReference>
<evidence type="ECO:0000256" key="2">
    <source>
        <dbReference type="SAM" id="Phobius"/>
    </source>
</evidence>
<evidence type="ECO:0000256" key="1">
    <source>
        <dbReference type="SAM" id="MobiDB-lite"/>
    </source>
</evidence>
<evidence type="ECO:0000313" key="3">
    <source>
        <dbReference type="EMBL" id="KDF01081.1"/>
    </source>
</evidence>
<feature type="transmembrane region" description="Helical" evidence="2">
    <location>
        <begin position="112"/>
        <end position="131"/>
    </location>
</feature>
<dbReference type="RefSeq" id="WP_051660154.1">
    <property type="nucleotide sequence ID" value="NZ_JALN02000001.1"/>
</dbReference>
<gene>
    <name evidence="3" type="ORF">Y900_019615</name>
</gene>
<name>A0A064CL51_9MYCO</name>
<keyword evidence="4" id="KW-1185">Reference proteome</keyword>
<sequence length="259" mass="27155">MKVRRGSRSDVAGRAAPSENLPAHVEDEATMSARVLSQVLERSTRAQAPAVRAYVARLRRSNPDATPAEIVTKLEKRYLAAVMASGAAVGSAAAFPGIGTLAALSAVAGETLVFLEATTVFVLAVADVHGIPLEQRERRRALVLAVLVGEKSRGAIADLIGPSRTSGAWLAEGADMLPLPALAQLNTRLMRYFVKRFTLKRSAMAFGKMLPVGIGAAVGGGGNRMMGKKIVNNARAAFGSAPSRWPVSLHLLPAIEPGG</sequence>
<comment type="caution">
    <text evidence="3">The sequence shown here is derived from an EMBL/GenBank/DDBJ whole genome shotgun (WGS) entry which is preliminary data.</text>
</comment>
<dbReference type="STRING" id="1440774.Y900_019615"/>
<dbReference type="OrthoDB" id="4422408at2"/>
<reference evidence="3" key="1">
    <citation type="submission" date="2014-05" db="EMBL/GenBank/DDBJ databases">
        <title>Genome sequence of Mycobacterium aromaticivorans strain JS19b1T (= DSM 45407T).</title>
        <authorList>
            <person name="Kwak Y."/>
            <person name="Park G.-S."/>
            <person name="Li Q.X."/>
            <person name="Lee S.-E."/>
            <person name="Shin J.-H."/>
        </authorList>
    </citation>
    <scope>NUCLEOTIDE SEQUENCE [LARGE SCALE GENOMIC DNA]</scope>
    <source>
        <strain evidence="3">JS19b1</strain>
    </source>
</reference>
<keyword evidence="2" id="KW-0472">Membrane</keyword>
<keyword evidence="2" id="KW-1133">Transmembrane helix</keyword>
<accession>A0A064CL51</accession>
<dbReference type="AlphaFoldDB" id="A0A064CL51"/>
<feature type="region of interest" description="Disordered" evidence="1">
    <location>
        <begin position="1"/>
        <end position="23"/>
    </location>
</feature>
<protein>
    <submittedName>
        <fullName evidence="3">Membrane protein</fullName>
    </submittedName>
</protein>
<organism evidence="3 4">
    <name type="scientific">Mycolicibacterium aromaticivorans JS19b1 = JCM 16368</name>
    <dbReference type="NCBI Taxonomy" id="1440774"/>
    <lineage>
        <taxon>Bacteria</taxon>
        <taxon>Bacillati</taxon>
        <taxon>Actinomycetota</taxon>
        <taxon>Actinomycetes</taxon>
        <taxon>Mycobacteriales</taxon>
        <taxon>Mycobacteriaceae</taxon>
        <taxon>Mycolicibacterium</taxon>
    </lineage>
</organism>
<feature type="transmembrane region" description="Helical" evidence="2">
    <location>
        <begin position="78"/>
        <end position="106"/>
    </location>
</feature>
<dbReference type="Proteomes" id="UP000022835">
    <property type="component" value="Unassembled WGS sequence"/>
</dbReference>
<dbReference type="eggNOG" id="COG1540">
    <property type="taxonomic scope" value="Bacteria"/>
</dbReference>
<keyword evidence="2" id="KW-0812">Transmembrane</keyword>
<proteinExistence type="predicted"/>
<evidence type="ECO:0000313" key="4">
    <source>
        <dbReference type="Proteomes" id="UP000022835"/>
    </source>
</evidence>